<dbReference type="EMBL" id="BCSX01000006">
    <property type="protein sequence ID" value="GAS86388.1"/>
    <property type="molecule type" value="Genomic_DNA"/>
</dbReference>
<dbReference type="SUPFAM" id="SSF46785">
    <property type="entry name" value="Winged helix' DNA-binding domain"/>
    <property type="match status" value="1"/>
</dbReference>
<keyword evidence="4" id="KW-0804">Transcription</keyword>
<dbReference type="InterPro" id="IPR005650">
    <property type="entry name" value="BlaI_family"/>
</dbReference>
<dbReference type="AlphaFoldDB" id="A0A124DZ61"/>
<evidence type="ECO:0000256" key="2">
    <source>
        <dbReference type="ARBA" id="ARBA00023015"/>
    </source>
</evidence>
<evidence type="ECO:0000313" key="5">
    <source>
        <dbReference type="EMBL" id="GAS86388.1"/>
    </source>
</evidence>
<proteinExistence type="inferred from homology"/>
<keyword evidence="3" id="KW-0238">DNA-binding</keyword>
<dbReference type="InterPro" id="IPR036390">
    <property type="entry name" value="WH_DNA-bd_sf"/>
</dbReference>
<protein>
    <submittedName>
        <fullName evidence="5">Transcriptional regulator</fullName>
    </submittedName>
</protein>
<comment type="similarity">
    <text evidence="1">Belongs to the BlaI transcriptional regulatory family.</text>
</comment>
<dbReference type="STRING" id="146020.RMCB_0484"/>
<reference evidence="6" key="2">
    <citation type="submission" date="2016-02" db="EMBL/GenBank/DDBJ databases">
        <title>Draft genome sequence of five rapidly growing Mycobacterium species.</title>
        <authorList>
            <person name="Katahira K."/>
            <person name="Gotou Y."/>
            <person name="Iida K."/>
            <person name="Ogura Y."/>
            <person name="Hayashi T."/>
        </authorList>
    </citation>
    <scope>NUCLEOTIDE SEQUENCE [LARGE SCALE GENOMIC DNA]</scope>
    <source>
        <strain evidence="6">JCM15654</strain>
    </source>
</reference>
<reference evidence="6" key="1">
    <citation type="journal article" date="2016" name="Genome Announc.">
        <title>Draft Genome Sequences of Five Rapidly Growing Mycobacterium Species, M. thermoresistibile, M. fortuitum subsp. acetamidolyticum, M. canariasense, M. brisbanense, and M. novocastrense.</title>
        <authorList>
            <person name="Katahira K."/>
            <person name="Ogura Y."/>
            <person name="Gotoh Y."/>
            <person name="Hayashi T."/>
        </authorList>
    </citation>
    <scope>NUCLEOTIDE SEQUENCE [LARGE SCALE GENOMIC DNA]</scope>
    <source>
        <strain evidence="6">JCM15654</strain>
    </source>
</reference>
<dbReference type="Gene3D" id="1.10.10.10">
    <property type="entry name" value="Winged helix-like DNA-binding domain superfamily/Winged helix DNA-binding domain"/>
    <property type="match status" value="1"/>
</dbReference>
<name>A0A124DZ61_9MYCO</name>
<keyword evidence="6" id="KW-1185">Reference proteome</keyword>
<keyword evidence="2" id="KW-0805">Transcription regulation</keyword>
<accession>A0A124DZ61</accession>
<organism evidence="5 6">
    <name type="scientific">Mycolicibacterium brisbanense</name>
    <dbReference type="NCBI Taxonomy" id="146020"/>
    <lineage>
        <taxon>Bacteria</taxon>
        <taxon>Bacillati</taxon>
        <taxon>Actinomycetota</taxon>
        <taxon>Actinomycetes</taxon>
        <taxon>Mycobacteriales</taxon>
        <taxon>Mycobacteriaceae</taxon>
        <taxon>Mycolicibacterium</taxon>
    </lineage>
</organism>
<sequence>MTMGNWRALGDLERRVMDHLWSISEPQTVRQVHAALSVRRKLAYTTVMTVLRRLTAKGLVSQDRLSRAHRYAATQGHDHLVADLMMDALYQVPEPGGRRAALLHFVESVGRDDVCMLQSALAELHAKHVGF</sequence>
<dbReference type="GO" id="GO:0045892">
    <property type="term" value="P:negative regulation of DNA-templated transcription"/>
    <property type="evidence" value="ECO:0007669"/>
    <property type="project" value="InterPro"/>
</dbReference>
<gene>
    <name evidence="5" type="ORF">RMCB_0484</name>
</gene>
<evidence type="ECO:0000256" key="3">
    <source>
        <dbReference type="ARBA" id="ARBA00023125"/>
    </source>
</evidence>
<dbReference type="InterPro" id="IPR036388">
    <property type="entry name" value="WH-like_DNA-bd_sf"/>
</dbReference>
<comment type="caution">
    <text evidence="5">The sequence shown here is derived from an EMBL/GenBank/DDBJ whole genome shotgun (WGS) entry which is preliminary data.</text>
</comment>
<dbReference type="Gene3D" id="6.10.140.850">
    <property type="match status" value="1"/>
</dbReference>
<evidence type="ECO:0000256" key="4">
    <source>
        <dbReference type="ARBA" id="ARBA00023163"/>
    </source>
</evidence>
<evidence type="ECO:0000256" key="1">
    <source>
        <dbReference type="ARBA" id="ARBA00011046"/>
    </source>
</evidence>
<dbReference type="Proteomes" id="UP000069620">
    <property type="component" value="Unassembled WGS sequence"/>
</dbReference>
<dbReference type="GO" id="GO:0003677">
    <property type="term" value="F:DNA binding"/>
    <property type="evidence" value="ECO:0007669"/>
    <property type="project" value="UniProtKB-KW"/>
</dbReference>
<evidence type="ECO:0000313" key="6">
    <source>
        <dbReference type="Proteomes" id="UP000069620"/>
    </source>
</evidence>
<dbReference type="Pfam" id="PF03965">
    <property type="entry name" value="Penicillinase_R"/>
    <property type="match status" value="1"/>
</dbReference>